<evidence type="ECO:0000313" key="19">
    <source>
        <dbReference type="Proteomes" id="UP000178666"/>
    </source>
</evidence>
<feature type="domain" description="Nitrite/sulphite reductase 4Fe-4S" evidence="14">
    <location>
        <begin position="411"/>
        <end position="535"/>
    </location>
</feature>
<organism evidence="16 18">
    <name type="scientific">Acidipropionibacterium acidipropionici</name>
    <dbReference type="NCBI Taxonomy" id="1748"/>
    <lineage>
        <taxon>Bacteria</taxon>
        <taxon>Bacillati</taxon>
        <taxon>Actinomycetota</taxon>
        <taxon>Actinomycetes</taxon>
        <taxon>Propionibacteriales</taxon>
        <taxon>Propionibacteriaceae</taxon>
        <taxon>Acidipropionibacterium</taxon>
    </lineage>
</organism>
<dbReference type="PROSITE" id="PS00365">
    <property type="entry name" value="NIR_SIR"/>
    <property type="match status" value="1"/>
</dbReference>
<comment type="cofactor">
    <cofactor evidence="1">
        <name>[4Fe-4S] cluster</name>
        <dbReference type="ChEBI" id="CHEBI:49883"/>
    </cofactor>
</comment>
<dbReference type="OMA" id="IKISGCM"/>
<keyword evidence="10" id="KW-0408">Iron</keyword>
<dbReference type="GO" id="GO:0046872">
    <property type="term" value="F:metal ion binding"/>
    <property type="evidence" value="ECO:0007669"/>
    <property type="project" value="UniProtKB-KW"/>
</dbReference>
<dbReference type="GO" id="GO:0050311">
    <property type="term" value="F:sulfite reductase (ferredoxin) activity"/>
    <property type="evidence" value="ECO:0007669"/>
    <property type="project" value="UniProtKB-EC"/>
</dbReference>
<dbReference type="Gene3D" id="3.30.413.10">
    <property type="entry name" value="Sulfite Reductase Hemoprotein, domain 1"/>
    <property type="match status" value="2"/>
</dbReference>
<evidence type="ECO:0000256" key="2">
    <source>
        <dbReference type="ARBA" id="ARBA00003247"/>
    </source>
</evidence>
<dbReference type="AlphaFoldDB" id="A0A142KGG6"/>
<feature type="domain" description="Nitrite/sulphite reductase 4Fe-4S" evidence="14">
    <location>
        <begin position="160"/>
        <end position="314"/>
    </location>
</feature>
<evidence type="ECO:0000259" key="15">
    <source>
        <dbReference type="Pfam" id="PF03460"/>
    </source>
</evidence>
<dbReference type="GO" id="GO:0020037">
    <property type="term" value="F:heme binding"/>
    <property type="evidence" value="ECO:0007669"/>
    <property type="project" value="InterPro"/>
</dbReference>
<reference evidence="16 18" key="2">
    <citation type="submission" date="2016-02" db="EMBL/GenBank/DDBJ databases">
        <title>Complete Genome Sequence of Propionibacterium acidipropionici ATCC 55737.</title>
        <authorList>
            <person name="Luna Flores C.H."/>
            <person name="Nielsen L.K."/>
            <person name="Marcellin E."/>
        </authorList>
    </citation>
    <scope>NUCLEOTIDE SEQUENCE [LARGE SCALE GENOMIC DNA]</scope>
    <source>
        <strain evidence="16 18">ATCC 55737</strain>
    </source>
</reference>
<dbReference type="Pfam" id="PF03460">
    <property type="entry name" value="NIR_SIR_ferr"/>
    <property type="match status" value="2"/>
</dbReference>
<dbReference type="PANTHER" id="PTHR32439">
    <property type="entry name" value="FERREDOXIN--NITRITE REDUCTASE, CHLOROPLASTIC"/>
    <property type="match status" value="1"/>
</dbReference>
<dbReference type="RefSeq" id="WP_015071390.1">
    <property type="nucleotide sequence ID" value="NZ_CP013126.1"/>
</dbReference>
<proteinExistence type="inferred from homology"/>
<evidence type="ECO:0000256" key="5">
    <source>
        <dbReference type="ARBA" id="ARBA00022485"/>
    </source>
</evidence>
<dbReference type="KEGG" id="aaci:ASQ49_08430"/>
<name>A0A142KGG6_9ACTN</name>
<keyword evidence="6" id="KW-0349">Heme</keyword>
<evidence type="ECO:0000256" key="3">
    <source>
        <dbReference type="ARBA" id="ARBA00010429"/>
    </source>
</evidence>
<dbReference type="Proteomes" id="UP000075221">
    <property type="component" value="Chromosome"/>
</dbReference>
<evidence type="ECO:0000256" key="13">
    <source>
        <dbReference type="SAM" id="MobiDB-lite"/>
    </source>
</evidence>
<feature type="region of interest" description="Disordered" evidence="13">
    <location>
        <begin position="1"/>
        <end position="20"/>
    </location>
</feature>
<dbReference type="InterPro" id="IPR051329">
    <property type="entry name" value="NIR_SIR_4Fe-4S"/>
</dbReference>
<evidence type="ECO:0000256" key="12">
    <source>
        <dbReference type="ARBA" id="ARBA00049518"/>
    </source>
</evidence>
<dbReference type="InterPro" id="IPR005117">
    <property type="entry name" value="NiRdtase/SiRdtase_haem-b_fer"/>
</dbReference>
<dbReference type="InterPro" id="IPR006066">
    <property type="entry name" value="NO2/SO3_Rdtase_FeS/sirohaem_BS"/>
</dbReference>
<dbReference type="FunFam" id="3.30.413.10:FF:000009">
    <property type="entry name" value="Sulfite reductase [ferredoxin]"/>
    <property type="match status" value="1"/>
</dbReference>
<evidence type="ECO:0000256" key="4">
    <source>
        <dbReference type="ARBA" id="ARBA00012353"/>
    </source>
</evidence>
<keyword evidence="5" id="KW-0004">4Fe-4S</keyword>
<evidence type="ECO:0000313" key="16">
    <source>
        <dbReference type="EMBL" id="AMS05204.1"/>
    </source>
</evidence>
<accession>A0A142KGG6</accession>
<comment type="catalytic activity">
    <reaction evidence="12">
        <text>hydrogen sulfide + 6 oxidized [2Fe-2S]-[ferredoxin] + 3 H2O = sulfite + 6 reduced [2Fe-2S]-[ferredoxin] + 7 H(+)</text>
        <dbReference type="Rhea" id="RHEA:23132"/>
        <dbReference type="Rhea" id="RHEA-COMP:10000"/>
        <dbReference type="Rhea" id="RHEA-COMP:10001"/>
        <dbReference type="ChEBI" id="CHEBI:15377"/>
        <dbReference type="ChEBI" id="CHEBI:15378"/>
        <dbReference type="ChEBI" id="CHEBI:17359"/>
        <dbReference type="ChEBI" id="CHEBI:29919"/>
        <dbReference type="ChEBI" id="CHEBI:33737"/>
        <dbReference type="ChEBI" id="CHEBI:33738"/>
        <dbReference type="EC" id="1.8.7.1"/>
    </reaction>
</comment>
<evidence type="ECO:0000256" key="11">
    <source>
        <dbReference type="ARBA" id="ARBA00023014"/>
    </source>
</evidence>
<evidence type="ECO:0000313" key="17">
    <source>
        <dbReference type="EMBL" id="AOZ46683.1"/>
    </source>
</evidence>
<dbReference type="GeneID" id="88085036"/>
<evidence type="ECO:0000256" key="9">
    <source>
        <dbReference type="ARBA" id="ARBA00023002"/>
    </source>
</evidence>
<dbReference type="OrthoDB" id="3189055at2"/>
<dbReference type="InterPro" id="IPR045854">
    <property type="entry name" value="NO2/SO3_Rdtase_4Fe4S_sf"/>
</dbReference>
<evidence type="ECO:0000256" key="7">
    <source>
        <dbReference type="ARBA" id="ARBA00022723"/>
    </source>
</evidence>
<keyword evidence="9" id="KW-0560">Oxidoreductase</keyword>
<feature type="domain" description="Nitrite/Sulfite reductase ferredoxin-like" evidence="15">
    <location>
        <begin position="335"/>
        <end position="400"/>
    </location>
</feature>
<reference evidence="17 19" key="1">
    <citation type="journal article" date="2016" name="Plant Dis.">
        <title>Improved production of propionic acid using genome shuffling.</title>
        <authorList>
            <person name="Luna-Flores C.H."/>
            <person name="Palfreyman R.W."/>
            <person name="Kromer J.O."/>
            <person name="Nielsen L.K."/>
            <person name="Marcellin E."/>
        </authorList>
    </citation>
    <scope>NUCLEOTIDE SEQUENCE [LARGE SCALE GENOMIC DNA]</scope>
    <source>
        <strain evidence="17 19">F3E8</strain>
    </source>
</reference>
<dbReference type="Pfam" id="PF01077">
    <property type="entry name" value="NIR_SIR"/>
    <property type="match status" value="2"/>
</dbReference>
<evidence type="ECO:0000256" key="8">
    <source>
        <dbReference type="ARBA" id="ARBA00022784"/>
    </source>
</evidence>
<dbReference type="Gene3D" id="3.90.480.20">
    <property type="match status" value="1"/>
</dbReference>
<evidence type="ECO:0000256" key="1">
    <source>
        <dbReference type="ARBA" id="ARBA00001966"/>
    </source>
</evidence>
<keyword evidence="19" id="KW-1185">Reference proteome</keyword>
<dbReference type="EMBL" id="CP014352">
    <property type="protein sequence ID" value="AMS05204.1"/>
    <property type="molecule type" value="Genomic_DNA"/>
</dbReference>
<evidence type="ECO:0000256" key="10">
    <source>
        <dbReference type="ARBA" id="ARBA00023004"/>
    </source>
</evidence>
<keyword evidence="7" id="KW-0479">Metal-binding</keyword>
<evidence type="ECO:0000259" key="14">
    <source>
        <dbReference type="Pfam" id="PF01077"/>
    </source>
</evidence>
<evidence type="ECO:0000256" key="6">
    <source>
        <dbReference type="ARBA" id="ARBA00022617"/>
    </source>
</evidence>
<dbReference type="PANTHER" id="PTHR32439:SF0">
    <property type="entry name" value="FERREDOXIN--NITRITE REDUCTASE, CHLOROPLASTIC"/>
    <property type="match status" value="1"/>
</dbReference>
<dbReference type="EMBL" id="CP015970">
    <property type="protein sequence ID" value="AOZ46683.1"/>
    <property type="molecule type" value="Genomic_DNA"/>
</dbReference>
<keyword evidence="11" id="KW-0411">Iron-sulfur</keyword>
<dbReference type="EC" id="1.8.7.1" evidence="4"/>
<dbReference type="GO" id="GO:0051539">
    <property type="term" value="F:4 iron, 4 sulfur cluster binding"/>
    <property type="evidence" value="ECO:0007669"/>
    <property type="project" value="UniProtKB-KW"/>
</dbReference>
<comment type="function">
    <text evidence="2">Catalyzes the reduction of sulfite to sulfide, a step in the biosynthesis of sulfur-containing amino acids and cofactors.</text>
</comment>
<dbReference type="InterPro" id="IPR036136">
    <property type="entry name" value="Nit/Sulf_reduc_fer-like_dom_sf"/>
</dbReference>
<feature type="domain" description="Nitrite/Sulfite reductase ferredoxin-like" evidence="15">
    <location>
        <begin position="89"/>
        <end position="151"/>
    </location>
</feature>
<keyword evidence="8" id="KW-0883">Thioether bond</keyword>
<dbReference type="SUPFAM" id="SSF56014">
    <property type="entry name" value="Nitrite and sulphite reductase 4Fe-4S domain-like"/>
    <property type="match status" value="2"/>
</dbReference>
<comment type="similarity">
    <text evidence="3">Belongs to the nitrite and sulfite reductase 4Fe-4S domain family.</text>
</comment>
<gene>
    <name evidence="17" type="ORF">A8L58_08180</name>
    <name evidence="16" type="ORF">AXH35_06715</name>
</gene>
<feature type="compositionally biased region" description="Polar residues" evidence="13">
    <location>
        <begin position="1"/>
        <end position="10"/>
    </location>
</feature>
<dbReference type="SUPFAM" id="SSF55124">
    <property type="entry name" value="Nitrite/Sulfite reductase N-terminal domain-like"/>
    <property type="match status" value="2"/>
</dbReference>
<dbReference type="InterPro" id="IPR006067">
    <property type="entry name" value="NO2/SO3_Rdtase_4Fe4S_dom"/>
</dbReference>
<dbReference type="PRINTS" id="PR00397">
    <property type="entry name" value="SIROHAEM"/>
</dbReference>
<protein>
    <recommendedName>
        <fullName evidence="4">assimilatory sulfite reductase (ferredoxin)</fullName>
        <ecNumber evidence="4">1.8.7.1</ecNumber>
    </recommendedName>
</protein>
<sequence length="553" mass="61568">MPTRTPTRDQGQWAVSGRSPLNSDEVLKQEADGLTSRDRVISTYSKEGFGSISQEDLFARLKWWGVYTQRKQGIDGHRTASLTPNELSDDTFMMRVRIDGGQLTTEQTKVLGALSHEFGRDTADITDRQNIQYHWIRIEDVPEIWERLEAVGLRTTEACGDVPRGFLGSPVAGIAADEIIDPTPTIRGIVDQWIGSPEFSNLPRKFKTAVTGHPSIDIPHEINDISFVGVVHPELGPGYDVWVGGALATTPKLAKRLGVWVSQEEAPEVWHGVVSIFRDYGYRLRRTHARLKFLVEDWGPEKFRQVLEDEYLHRKLHDGPAAHPDGSPDDHIGVHAQKDGNVYIGFAPTVGRLSGPKLTAIAEAAEKAGSHRIRLTPYQKLLVLDVLPERADELVAELQQLGLQAHPSSFRRATMACSGIEFCKLAFVETKGLAARTVDELERRFAGETIEPPITLNINGCPNSCARFQVADIGLKGQIIKGEFGFQVHLGGRLETGRHLDESRLGRTVRGLKVTSEELPDYVERVVRSFLAHREEGQDFAHWAIEAPEEQLA</sequence>
<dbReference type="Proteomes" id="UP000178666">
    <property type="component" value="Chromosome"/>
</dbReference>
<evidence type="ECO:0000313" key="18">
    <source>
        <dbReference type="Proteomes" id="UP000075221"/>
    </source>
</evidence>